<keyword evidence="4 6" id="KW-1133">Transmembrane helix</keyword>
<dbReference type="GO" id="GO:0006888">
    <property type="term" value="P:endoplasmic reticulum to Golgi vesicle-mediated transport"/>
    <property type="evidence" value="ECO:0007669"/>
    <property type="project" value="InterPro"/>
</dbReference>
<dbReference type="InterPro" id="IPR006977">
    <property type="entry name" value="Yip1_dom"/>
</dbReference>
<dbReference type="Proteomes" id="UP000029867">
    <property type="component" value="Unassembled WGS sequence"/>
</dbReference>
<dbReference type="RefSeq" id="XP_029322842.1">
    <property type="nucleotide sequence ID" value="XM_029466982.1"/>
</dbReference>
<reference evidence="10" key="2">
    <citation type="submission" date="2014-08" db="EMBL/GenBank/DDBJ databases">
        <title>Exploiting Issatchenkia orientalis SD108 for Succinic Acid Production.</title>
        <authorList>
            <person name="Xiao H."/>
            <person name="Shao Z."/>
            <person name="Jiang Y."/>
            <person name="Dole S."/>
            <person name="Zhao H."/>
        </authorList>
    </citation>
    <scope>NUCLEOTIDE SEQUENCE [LARGE SCALE GENOMIC DNA]</scope>
    <source>
        <strain evidence="10">SD108</strain>
    </source>
</reference>
<feature type="transmembrane region" description="Helical" evidence="6">
    <location>
        <begin position="160"/>
        <end position="179"/>
    </location>
</feature>
<proteinExistence type="inferred from homology"/>
<evidence type="ECO:0000313" key="9">
    <source>
        <dbReference type="EMBL" id="AWU77365.1"/>
    </source>
</evidence>
<reference evidence="11" key="1">
    <citation type="journal article" date="2014" name="Microb. Cell Fact.">
        <title>Exploiting Issatchenkia orientalis SD108 for succinic acid production.</title>
        <authorList>
            <person name="Xiao H."/>
            <person name="Shao Z."/>
            <person name="Jiang Y."/>
            <person name="Dole S."/>
            <person name="Zhao H."/>
        </authorList>
    </citation>
    <scope>NUCLEOTIDE SEQUENCE [LARGE SCALE GENOMIC DNA]</scope>
    <source>
        <strain evidence="11">SD108</strain>
    </source>
</reference>
<keyword evidence="5 6" id="KW-0472">Membrane</keyword>
<dbReference type="PANTHER" id="PTHR21236">
    <property type="entry name" value="GOLGI MEMBRANE PROTEIN YIP1"/>
    <property type="match status" value="1"/>
</dbReference>
<feature type="transmembrane region" description="Helical" evidence="6">
    <location>
        <begin position="265"/>
        <end position="292"/>
    </location>
</feature>
<dbReference type="GeneID" id="40385194"/>
<dbReference type="eggNOG" id="KOG2946">
    <property type="taxonomic scope" value="Eukaryota"/>
</dbReference>
<evidence type="ECO:0000313" key="11">
    <source>
        <dbReference type="Proteomes" id="UP000029867"/>
    </source>
</evidence>
<keyword evidence="12" id="KW-1185">Reference proteome</keyword>
<dbReference type="GO" id="GO:0005802">
    <property type="term" value="C:trans-Golgi network"/>
    <property type="evidence" value="ECO:0007669"/>
    <property type="project" value="TreeGrafter"/>
</dbReference>
<feature type="compositionally biased region" description="Polar residues" evidence="7">
    <location>
        <begin position="1"/>
        <end position="19"/>
    </location>
</feature>
<evidence type="ECO:0000256" key="5">
    <source>
        <dbReference type="ARBA" id="ARBA00023136"/>
    </source>
</evidence>
<comment type="subcellular location">
    <subcellularLocation>
        <location evidence="6">Golgi apparatus membrane</location>
        <topology evidence="6">Multi-pass membrane protein</topology>
    </subcellularLocation>
    <subcellularLocation>
        <location evidence="1">Membrane</location>
        <topology evidence="1">Multi-pass membrane protein</topology>
    </subcellularLocation>
</comment>
<dbReference type="InterPro" id="IPR045231">
    <property type="entry name" value="Yip1/4-like"/>
</dbReference>
<evidence type="ECO:0000256" key="2">
    <source>
        <dbReference type="ARBA" id="ARBA00010596"/>
    </source>
</evidence>
<dbReference type="GO" id="GO:0000139">
    <property type="term" value="C:Golgi membrane"/>
    <property type="evidence" value="ECO:0007669"/>
    <property type="project" value="UniProtKB-SubCell"/>
</dbReference>
<dbReference type="VEuPathDB" id="FungiDB:C5L36_0D01050"/>
<dbReference type="HOGENOM" id="CLU_059592_0_0_1"/>
<keyword evidence="3 6" id="KW-0812">Transmembrane</keyword>
<dbReference type="EMBL" id="CP028776">
    <property type="protein sequence ID" value="AWU77365.1"/>
    <property type="molecule type" value="Genomic_DNA"/>
</dbReference>
<evidence type="ECO:0000256" key="7">
    <source>
        <dbReference type="SAM" id="MobiDB-lite"/>
    </source>
</evidence>
<feature type="domain" description="Yip1" evidence="8">
    <location>
        <begin position="150"/>
        <end position="300"/>
    </location>
</feature>
<dbReference type="AlphaFoldDB" id="A0A099P0E4"/>
<dbReference type="Pfam" id="PF04893">
    <property type="entry name" value="Yip1"/>
    <property type="match status" value="1"/>
</dbReference>
<gene>
    <name evidence="9" type="ORF">C5L36_0D01050</name>
    <name evidence="10" type="ORF">JL09_g3127</name>
</gene>
<evidence type="ECO:0000256" key="3">
    <source>
        <dbReference type="ARBA" id="ARBA00022692"/>
    </source>
</evidence>
<accession>A0A099P0E4</accession>
<feature type="transmembrane region" description="Helical" evidence="6">
    <location>
        <begin position="232"/>
        <end position="259"/>
    </location>
</feature>
<evidence type="ECO:0000256" key="1">
    <source>
        <dbReference type="ARBA" id="ARBA00004141"/>
    </source>
</evidence>
<dbReference type="STRING" id="4909.A0A099P0E4"/>
<name>A0A099P0E4_PICKU</name>
<evidence type="ECO:0000256" key="6">
    <source>
        <dbReference type="RuleBase" id="RU361264"/>
    </source>
</evidence>
<evidence type="ECO:0000313" key="12">
    <source>
        <dbReference type="Proteomes" id="UP000249293"/>
    </source>
</evidence>
<dbReference type="KEGG" id="pkz:C5L36_0D01050"/>
<dbReference type="OrthoDB" id="411251at2759"/>
<protein>
    <recommendedName>
        <fullName evidence="6">Protein YIP</fullName>
    </recommendedName>
</protein>
<evidence type="ECO:0000256" key="4">
    <source>
        <dbReference type="ARBA" id="ARBA00022989"/>
    </source>
</evidence>
<feature type="transmembrane region" description="Helical" evidence="6">
    <location>
        <begin position="191"/>
        <end position="211"/>
    </location>
</feature>
<comment type="similarity">
    <text evidence="2 6">Belongs to the YIP1 family.</text>
</comment>
<dbReference type="PANTHER" id="PTHR21236:SF1">
    <property type="entry name" value="PROTEIN YIPF6"/>
    <property type="match status" value="1"/>
</dbReference>
<sequence length="334" mass="37328">MSYNKLETTDNVDFGSSPTDVHGDDYEDIFIEPDVPTNSNKPNEPKLTPVEPAPINEPQSGSTPFFNFSNFIQPQLPSFVQIETRERPFTGGNTLDESVLTTLHRDLSTIGDKLMSVLWPVRLRNALLSVKKIVGNDVEDAIVSEDYSTETMKKIRDWDLWGPLVINLAFSVIITYLQSRNLDNDRKNDTSSAIFSGAFTLIWGSLSILSLNIQLLSPVQQRLENGAMTDGVVGLSFFQCISLLSYALFPVVLGGLISIFVPFKFIRMIVCALMLAWSLLCTWLIVAIVSNCKKRGSLTIVAESDDSEGDKRIFLMVYPVFLVFALFSWFCVIV</sequence>
<feature type="transmembrane region" description="Helical" evidence="6">
    <location>
        <begin position="313"/>
        <end position="330"/>
    </location>
</feature>
<dbReference type="EMBL" id="JQFK01000030">
    <property type="protein sequence ID" value="KGK37769.1"/>
    <property type="molecule type" value="Genomic_DNA"/>
</dbReference>
<evidence type="ECO:0000259" key="8">
    <source>
        <dbReference type="Pfam" id="PF04893"/>
    </source>
</evidence>
<organism evidence="10 11">
    <name type="scientific">Pichia kudriavzevii</name>
    <name type="common">Yeast</name>
    <name type="synonym">Issatchenkia orientalis</name>
    <dbReference type="NCBI Taxonomy" id="4909"/>
    <lineage>
        <taxon>Eukaryota</taxon>
        <taxon>Fungi</taxon>
        <taxon>Dikarya</taxon>
        <taxon>Ascomycota</taxon>
        <taxon>Saccharomycotina</taxon>
        <taxon>Pichiomycetes</taxon>
        <taxon>Pichiales</taxon>
        <taxon>Pichiaceae</taxon>
        <taxon>Pichia</taxon>
    </lineage>
</organism>
<feature type="region of interest" description="Disordered" evidence="7">
    <location>
        <begin position="1"/>
        <end position="57"/>
    </location>
</feature>
<evidence type="ECO:0000313" key="10">
    <source>
        <dbReference type="EMBL" id="KGK37769.1"/>
    </source>
</evidence>
<reference evidence="9 12" key="3">
    <citation type="submission" date="2018-06" db="EMBL/GenBank/DDBJ databases">
        <title>Population genomics shows no distinction between pathogenic Candida krusei and environmental Pichia kudriavzevii: One species, four names.</title>
        <authorList>
            <person name="Douglass A.P."/>
            <person name="Offei B."/>
            <person name="Braun-Galleani S."/>
            <person name="Coughlan A.Y."/>
            <person name="Martos A."/>
            <person name="Ortiz-Merino R.A."/>
            <person name="Byrne K.P."/>
            <person name="Wolfe K.H."/>
        </authorList>
    </citation>
    <scope>NUCLEOTIDE SEQUENCE [LARGE SCALE GENOMIC DNA]</scope>
    <source>
        <strain evidence="9 12">CBS573</strain>
    </source>
</reference>
<dbReference type="Proteomes" id="UP000249293">
    <property type="component" value="Chromosome 4"/>
</dbReference>